<keyword evidence="3" id="KW-1185">Reference proteome</keyword>
<dbReference type="OrthoDB" id="4912193at2759"/>
<name>A0A9Q8QLB8_9HYPO</name>
<keyword evidence="1" id="KW-0732">Signal</keyword>
<dbReference type="RefSeq" id="XP_047844113.1">
    <property type="nucleotide sequence ID" value="XM_047988121.1"/>
</dbReference>
<feature type="signal peptide" evidence="1">
    <location>
        <begin position="1"/>
        <end position="18"/>
    </location>
</feature>
<evidence type="ECO:0000256" key="1">
    <source>
        <dbReference type="SAM" id="SignalP"/>
    </source>
</evidence>
<dbReference type="KEGG" id="ptkz:JDV02_006704"/>
<evidence type="ECO:0000313" key="2">
    <source>
        <dbReference type="EMBL" id="UNI20632.1"/>
    </source>
</evidence>
<organism evidence="2 3">
    <name type="scientific">Purpureocillium takamizusanense</name>
    <dbReference type="NCBI Taxonomy" id="2060973"/>
    <lineage>
        <taxon>Eukaryota</taxon>
        <taxon>Fungi</taxon>
        <taxon>Dikarya</taxon>
        <taxon>Ascomycota</taxon>
        <taxon>Pezizomycotina</taxon>
        <taxon>Sordariomycetes</taxon>
        <taxon>Hypocreomycetidae</taxon>
        <taxon>Hypocreales</taxon>
        <taxon>Ophiocordycipitaceae</taxon>
        <taxon>Purpureocillium</taxon>
    </lineage>
</organism>
<accession>A0A9Q8QLB8</accession>
<feature type="chain" id="PRO_5040198152" evidence="1">
    <location>
        <begin position="19"/>
        <end position="183"/>
    </location>
</feature>
<evidence type="ECO:0000313" key="3">
    <source>
        <dbReference type="Proteomes" id="UP000829364"/>
    </source>
</evidence>
<reference evidence="2" key="1">
    <citation type="submission" date="2021-11" db="EMBL/GenBank/DDBJ databases">
        <title>Purpureocillium_takamizusanense_genome.</title>
        <authorList>
            <person name="Nguyen N.-H."/>
        </authorList>
    </citation>
    <scope>NUCLEOTIDE SEQUENCE</scope>
    <source>
        <strain evidence="2">PT3</strain>
    </source>
</reference>
<protein>
    <submittedName>
        <fullName evidence="2">Uncharacterized protein</fullName>
    </submittedName>
</protein>
<dbReference type="AlphaFoldDB" id="A0A9Q8QLB8"/>
<dbReference type="EMBL" id="CP086359">
    <property type="protein sequence ID" value="UNI20632.1"/>
    <property type="molecule type" value="Genomic_DNA"/>
</dbReference>
<dbReference type="GeneID" id="72068653"/>
<proteinExistence type="predicted"/>
<gene>
    <name evidence="2" type="ORF">JDV02_006704</name>
</gene>
<dbReference type="Proteomes" id="UP000829364">
    <property type="component" value="Chromosome 6"/>
</dbReference>
<sequence>MLLKIPFMLTLGMASVSAVTAAASDMPHGVWPGFCCFTLAEAGTGTGGSSSNPMQFDDKGGYHGDAVLGVPDRETGWFCINLSAENKVLFGDGDGACIVTGGGDDLRFTCLDPTPGFTQYALVAGSDGRTMLSVDGSFDLKACPNTHGPAGERIYGRDKTGEGCRTVQFVTKDLAGTCQDFKG</sequence>